<dbReference type="EMBL" id="QNVS01000059">
    <property type="protein sequence ID" value="REC52441.1"/>
    <property type="molecule type" value="Genomic_DNA"/>
</dbReference>
<evidence type="ECO:0000313" key="2">
    <source>
        <dbReference type="Proteomes" id="UP000256512"/>
    </source>
</evidence>
<sequence length="325" mass="37923">MKIFDTVSRFLLILGILVSCQIFSQEQEKYIPFRKGKLWGICDANKFIVVQPQYDSISWYDASVGGFHAQKNDKYGIIDRNATPVMPFISEEPISVINDNYVVFDGFGYYNYSMKTKMRLDPFVQHDAFPVNDRWNRGEDPFYVNNNFKPAILQWADLDEEDLLMMKPYEDQSVYQINFKYNFLEIISKNSHIGIYIPKIKKLYKSTPEIAYVGWQFYKEKPYILTTNSSQLFGMTDEFSKEIFSIKYASISMSDTDNLIFLSEPDPKDLKSLIFKTIFPNNKILDGTFQPHGIVTRNGHAFKLYYTMINGEKNYAGEDGTLYFE</sequence>
<dbReference type="Proteomes" id="UP000256512">
    <property type="component" value="Unassembled WGS sequence"/>
</dbReference>
<reference evidence="1 2" key="1">
    <citation type="journal article" date="2006" name="Int. J. Syst. Evol. Microbiol.">
        <title>Chryseobacterium piscium sp. nov., isolated from fish of the South Atlantic Ocean off South Africa.</title>
        <authorList>
            <person name="de Beer H."/>
            <person name="Hugo C.J."/>
            <person name="Jooste P.J."/>
            <person name="Vancanneyt M."/>
            <person name="Coenye T."/>
            <person name="Vandamme P."/>
        </authorList>
    </citation>
    <scope>NUCLEOTIDE SEQUENCE [LARGE SCALE GENOMIC DNA]</scope>
    <source>
        <strain evidence="1 2">CCUG 51923</strain>
    </source>
</reference>
<comment type="caution">
    <text evidence="1">The sequence shown here is derived from an EMBL/GenBank/DDBJ whole genome shotgun (WGS) entry which is preliminary data.</text>
</comment>
<dbReference type="PROSITE" id="PS51257">
    <property type="entry name" value="PROKAR_LIPOPROTEIN"/>
    <property type="match status" value="1"/>
</dbReference>
<dbReference type="RefSeq" id="WP_123873410.1">
    <property type="nucleotide sequence ID" value="NZ_QNVS01000059.1"/>
</dbReference>
<accession>A0A3D9BGF2</accession>
<evidence type="ECO:0008006" key="3">
    <source>
        <dbReference type="Google" id="ProtNLM"/>
    </source>
</evidence>
<evidence type="ECO:0000313" key="1">
    <source>
        <dbReference type="EMBL" id="REC52441.1"/>
    </source>
</evidence>
<name>A0A3D9BGF2_9FLAO</name>
<proteinExistence type="predicted"/>
<protein>
    <recommendedName>
        <fullName evidence="3">WG repeat-containing protein</fullName>
    </recommendedName>
</protein>
<keyword evidence="2" id="KW-1185">Reference proteome</keyword>
<organism evidence="1 2">
    <name type="scientific">Chryseobacterium piscium</name>
    <dbReference type="NCBI Taxonomy" id="333702"/>
    <lineage>
        <taxon>Bacteria</taxon>
        <taxon>Pseudomonadati</taxon>
        <taxon>Bacteroidota</taxon>
        <taxon>Flavobacteriia</taxon>
        <taxon>Flavobacteriales</taxon>
        <taxon>Weeksellaceae</taxon>
        <taxon>Chryseobacterium group</taxon>
        <taxon>Chryseobacterium</taxon>
    </lineage>
</organism>
<dbReference type="AlphaFoldDB" id="A0A3D9BGF2"/>
<gene>
    <name evidence="1" type="ORF">DRF62_15685</name>
</gene>